<dbReference type="EMBL" id="JABCKV010000423">
    <property type="protein sequence ID" value="KAG5640986.1"/>
    <property type="molecule type" value="Genomic_DNA"/>
</dbReference>
<evidence type="ECO:0000313" key="7">
    <source>
        <dbReference type="Proteomes" id="UP000775547"/>
    </source>
</evidence>
<evidence type="ECO:0000313" key="6">
    <source>
        <dbReference type="EMBL" id="KAG5640986.1"/>
    </source>
</evidence>
<feature type="transmembrane region" description="Helical" evidence="5">
    <location>
        <begin position="92"/>
        <end position="118"/>
    </location>
</feature>
<feature type="transmembrane region" description="Helical" evidence="5">
    <location>
        <begin position="59"/>
        <end position="80"/>
    </location>
</feature>
<protein>
    <recommendedName>
        <fullName evidence="8">G-protein coupled receptors family 2 profile 2 domain-containing protein</fullName>
    </recommendedName>
</protein>
<evidence type="ECO:0000256" key="3">
    <source>
        <dbReference type="ARBA" id="ARBA00022989"/>
    </source>
</evidence>
<dbReference type="SUPFAM" id="SSF81321">
    <property type="entry name" value="Family A G protein-coupled receptor-like"/>
    <property type="match status" value="1"/>
</dbReference>
<feature type="transmembrane region" description="Helical" evidence="5">
    <location>
        <begin position="24"/>
        <end position="47"/>
    </location>
</feature>
<feature type="transmembrane region" description="Helical" evidence="5">
    <location>
        <begin position="174"/>
        <end position="202"/>
    </location>
</feature>
<keyword evidence="7" id="KW-1185">Reference proteome</keyword>
<dbReference type="OrthoDB" id="3251871at2759"/>
<feature type="transmembrane region" description="Helical" evidence="5">
    <location>
        <begin position="130"/>
        <end position="154"/>
    </location>
</feature>
<keyword evidence="4 5" id="KW-0472">Membrane</keyword>
<keyword evidence="2 5" id="KW-0812">Transmembrane</keyword>
<keyword evidence="3 5" id="KW-1133">Transmembrane helix</keyword>
<organism evidence="6 7">
    <name type="scientific">Asterophora parasitica</name>
    <dbReference type="NCBI Taxonomy" id="117018"/>
    <lineage>
        <taxon>Eukaryota</taxon>
        <taxon>Fungi</taxon>
        <taxon>Dikarya</taxon>
        <taxon>Basidiomycota</taxon>
        <taxon>Agaricomycotina</taxon>
        <taxon>Agaricomycetes</taxon>
        <taxon>Agaricomycetidae</taxon>
        <taxon>Agaricales</taxon>
        <taxon>Tricholomatineae</taxon>
        <taxon>Lyophyllaceae</taxon>
        <taxon>Asterophora</taxon>
    </lineage>
</organism>
<dbReference type="PANTHER" id="PTHR23112:SF0">
    <property type="entry name" value="TRANSMEMBRANE PROTEIN 116"/>
    <property type="match status" value="1"/>
</dbReference>
<dbReference type="GO" id="GO:0005886">
    <property type="term" value="C:plasma membrane"/>
    <property type="evidence" value="ECO:0007669"/>
    <property type="project" value="TreeGrafter"/>
</dbReference>
<feature type="transmembrane region" description="Helical" evidence="5">
    <location>
        <begin position="243"/>
        <end position="264"/>
    </location>
</feature>
<dbReference type="GO" id="GO:0004930">
    <property type="term" value="F:G protein-coupled receptor activity"/>
    <property type="evidence" value="ECO:0007669"/>
    <property type="project" value="TreeGrafter"/>
</dbReference>
<name>A0A9P7G103_9AGAR</name>
<dbReference type="GO" id="GO:0007189">
    <property type="term" value="P:adenylate cyclase-activating G protein-coupled receptor signaling pathway"/>
    <property type="evidence" value="ECO:0007669"/>
    <property type="project" value="TreeGrafter"/>
</dbReference>
<dbReference type="PANTHER" id="PTHR23112">
    <property type="entry name" value="G PROTEIN-COUPLED RECEPTOR 157-RELATED"/>
    <property type="match status" value="1"/>
</dbReference>
<dbReference type="AlphaFoldDB" id="A0A9P7G103"/>
<evidence type="ECO:0000256" key="5">
    <source>
        <dbReference type="SAM" id="Phobius"/>
    </source>
</evidence>
<proteinExistence type="predicted"/>
<gene>
    <name evidence="6" type="ORF">DXG03_006450</name>
</gene>
<evidence type="ECO:0000256" key="4">
    <source>
        <dbReference type="ARBA" id="ARBA00023136"/>
    </source>
</evidence>
<sequence>MSPSSSSGDVFSPSEEQMNFAGDLAYACTIPGTIVCALALVAYAVVASYPHARKHLDRVSFRILVQALISNIFYGIAFAVTPMHPGNGCDFGAFAINLTLCLATFYTTCIAINLQLVLVHEVNGKMLEKYYIIVTVVLSLALNVPTYALGQFGWNALSETCWYSNDDKRKRLQWIIATQSFWISLAALTETVCSVIVLYWLYRFKRSIHSITRNATPSGRMASSDYPPRTSIALNRDPRFRKIVLRIALYPMVSLLLNISTVALDLNMSLHELRSRLDYYLLVIDLFMYGIRTFAYGALAFGDPSFINGIQEILSRRRTRSAESNLTNLDFANTEITTHGGDRIEVDVELQHISTGSDVTQSKCTTIGTLGSVDDVKTFSPSQGGHQRPFQRKYGQLSQEEEHMISIGRQL</sequence>
<evidence type="ECO:0000256" key="2">
    <source>
        <dbReference type="ARBA" id="ARBA00022692"/>
    </source>
</evidence>
<feature type="transmembrane region" description="Helical" evidence="5">
    <location>
        <begin position="279"/>
        <end position="301"/>
    </location>
</feature>
<comment type="subcellular location">
    <subcellularLocation>
        <location evidence="1">Membrane</location>
        <topology evidence="1">Multi-pass membrane protein</topology>
    </subcellularLocation>
</comment>
<dbReference type="Gene3D" id="1.20.1070.10">
    <property type="entry name" value="Rhodopsin 7-helix transmembrane proteins"/>
    <property type="match status" value="1"/>
</dbReference>
<reference evidence="6" key="2">
    <citation type="submission" date="2021-10" db="EMBL/GenBank/DDBJ databases">
        <title>Phylogenomics reveals ancestral predisposition of the termite-cultivated fungus Termitomyces towards a domesticated lifestyle.</title>
        <authorList>
            <person name="Auxier B."/>
            <person name="Grum-Grzhimaylo A."/>
            <person name="Cardenas M.E."/>
            <person name="Lodge J.D."/>
            <person name="Laessoe T."/>
            <person name="Pedersen O."/>
            <person name="Smith M.E."/>
            <person name="Kuyper T.W."/>
            <person name="Franco-Molano E.A."/>
            <person name="Baroni T.J."/>
            <person name="Aanen D.K."/>
        </authorList>
    </citation>
    <scope>NUCLEOTIDE SEQUENCE</scope>
    <source>
        <strain evidence="6">AP01</strain>
        <tissue evidence="6">Mycelium</tissue>
    </source>
</reference>
<dbReference type="Proteomes" id="UP000775547">
    <property type="component" value="Unassembled WGS sequence"/>
</dbReference>
<reference evidence="6" key="1">
    <citation type="submission" date="2020-07" db="EMBL/GenBank/DDBJ databases">
        <authorList>
            <person name="Nieuwenhuis M."/>
            <person name="Van De Peppel L.J.J."/>
        </authorList>
    </citation>
    <scope>NUCLEOTIDE SEQUENCE</scope>
    <source>
        <strain evidence="6">AP01</strain>
        <tissue evidence="6">Mycelium</tissue>
    </source>
</reference>
<evidence type="ECO:0008006" key="8">
    <source>
        <dbReference type="Google" id="ProtNLM"/>
    </source>
</evidence>
<accession>A0A9P7G103</accession>
<evidence type="ECO:0000256" key="1">
    <source>
        <dbReference type="ARBA" id="ARBA00004141"/>
    </source>
</evidence>
<comment type="caution">
    <text evidence="6">The sequence shown here is derived from an EMBL/GenBank/DDBJ whole genome shotgun (WGS) entry which is preliminary data.</text>
</comment>